<dbReference type="EnsemblMetazoa" id="XM_022806499">
    <property type="protein sequence ID" value="XP_022662234"/>
    <property type="gene ID" value="LOC111250770"/>
</dbReference>
<protein>
    <submittedName>
        <fullName evidence="2">Uncharacterized protein</fullName>
    </submittedName>
</protein>
<evidence type="ECO:0000313" key="2">
    <source>
        <dbReference type="EnsemblMetazoa" id="XP_022662234"/>
    </source>
</evidence>
<accession>A0A7M7K662</accession>
<dbReference type="KEGG" id="vde:111250770"/>
<evidence type="ECO:0000256" key="1">
    <source>
        <dbReference type="SAM" id="MobiDB-lite"/>
    </source>
</evidence>
<dbReference type="InParanoid" id="A0A7M7K662"/>
<evidence type="ECO:0000313" key="3">
    <source>
        <dbReference type="Proteomes" id="UP000594260"/>
    </source>
</evidence>
<feature type="region of interest" description="Disordered" evidence="1">
    <location>
        <begin position="153"/>
        <end position="203"/>
    </location>
</feature>
<reference evidence="2" key="1">
    <citation type="submission" date="2021-01" db="UniProtKB">
        <authorList>
            <consortium name="EnsemblMetazoa"/>
        </authorList>
    </citation>
    <scope>IDENTIFICATION</scope>
</reference>
<dbReference type="Proteomes" id="UP000594260">
    <property type="component" value="Unplaced"/>
</dbReference>
<name>A0A7M7K662_VARDE</name>
<sequence length="545" mass="60719">MLPIIKYNGGEYIRQCFQTPFWEFERHGIRQSTILEYAQSVLAKYGVSEKYPTIYLEDAIIPHNQSPEIVRDGDLLRFVPCQRNLAGAGPSQVVQAVTPYSQIPHTENFVGGCTDANVTTAVTVRQPTTPPNNTTIIQSQAVRPTYNYTHQVYTAESTEERRNSGAESSEDAGCENEETTLGSEKRRKRRKRGPRRRIRSKRTVVDLHSRIGQVDASTMNTISLAQNTNTERPQIEKQNDVFHSRGIISSKSEILTGNIGLSSRRGIRQSPENCSTDESPTEQNLDQNSLVSIYDTAQGDAKDVLGHISSLKASKSFNKSDEEEMALSFKSDEQQNAPKVVSDTGNNEGSFVHKASSKTKPSTKKVSVRKAAKRSHGVGDLLRMLQSDGSCNNQSRNKIASNTTTLCQSNYSHAEQHIESNTIDLPESQSIEFRSTEDNSINSPQSKTVLTAATMLKPEVRLEDIRVGSLLVAGVSLFSEADMSVRFFNDVTLSVMHLNVAKKQVYVKLEKGLLPVEYRDYSFKIEWSLLENVRLLSAPDLHSPK</sequence>
<feature type="compositionally biased region" description="Polar residues" evidence="1">
    <location>
        <begin position="270"/>
        <end position="284"/>
    </location>
</feature>
<dbReference type="AlphaFoldDB" id="A0A7M7K662"/>
<dbReference type="GeneID" id="111250770"/>
<feature type="compositionally biased region" description="Basic residues" evidence="1">
    <location>
        <begin position="355"/>
        <end position="376"/>
    </location>
</feature>
<organism evidence="2 3">
    <name type="scientific">Varroa destructor</name>
    <name type="common">Honeybee mite</name>
    <dbReference type="NCBI Taxonomy" id="109461"/>
    <lineage>
        <taxon>Eukaryota</taxon>
        <taxon>Metazoa</taxon>
        <taxon>Ecdysozoa</taxon>
        <taxon>Arthropoda</taxon>
        <taxon>Chelicerata</taxon>
        <taxon>Arachnida</taxon>
        <taxon>Acari</taxon>
        <taxon>Parasitiformes</taxon>
        <taxon>Mesostigmata</taxon>
        <taxon>Gamasina</taxon>
        <taxon>Dermanyssoidea</taxon>
        <taxon>Varroidae</taxon>
        <taxon>Varroa</taxon>
    </lineage>
</organism>
<feature type="region of interest" description="Disordered" evidence="1">
    <location>
        <begin position="264"/>
        <end position="284"/>
    </location>
</feature>
<dbReference type="RefSeq" id="XP_022662234.1">
    <property type="nucleotide sequence ID" value="XM_022806499.1"/>
</dbReference>
<feature type="region of interest" description="Disordered" evidence="1">
    <location>
        <begin position="324"/>
        <end position="379"/>
    </location>
</feature>
<feature type="compositionally biased region" description="Acidic residues" evidence="1">
    <location>
        <begin position="168"/>
        <end position="178"/>
    </location>
</feature>
<feature type="compositionally biased region" description="Basic residues" evidence="1">
    <location>
        <begin position="185"/>
        <end position="202"/>
    </location>
</feature>
<dbReference type="OrthoDB" id="10651308at2759"/>
<keyword evidence="3" id="KW-1185">Reference proteome</keyword>
<proteinExistence type="predicted"/>